<sequence>MSSIGSVGSSSSSSMMQSMRQRPDTKGMAGELFAQLDTSGQGYLEKSDLQAAFDKISSIASSSSRTTSTSSTVDELFSTLDTNSNGKVSKEEFTDTLAKLQNDLEQQYQDRRMQKAMQAGGMAGMEGMGGRPPPPPPPGDGPSMSRDELSNTINQIGTSDSRSTLLSDILQSFDQADTDGDGEVSFQEAMAFQQSSGGASNSAATASMDSSLGSASSAAASGNSEAKVMMQIMKLMQAYNIGNEQSQDTTLLSSLSVSA</sequence>
<feature type="compositionally biased region" description="Gly residues" evidence="1">
    <location>
        <begin position="121"/>
        <end position="130"/>
    </location>
</feature>
<reference evidence="3 4" key="1">
    <citation type="submission" date="2018-05" db="EMBL/GenBank/DDBJ databases">
        <title>Integrated omic analyses show evidence that a Ca. Accumulibacter phosphatis strain performs denitrification under micro-aerobic conditions.</title>
        <authorList>
            <person name="Camejo P.Y."/>
            <person name="Katherine M.D."/>
            <person name="Daniel N.R."/>
        </authorList>
    </citation>
    <scope>NUCLEOTIDE SEQUENCE [LARGE SCALE GENOMIC DNA]</scope>
    <source>
        <strain evidence="3">UW-LDO-IC</strain>
    </source>
</reference>
<feature type="compositionally biased region" description="Pro residues" evidence="1">
    <location>
        <begin position="131"/>
        <end position="140"/>
    </location>
</feature>
<feature type="region of interest" description="Disordered" evidence="1">
    <location>
        <begin position="104"/>
        <end position="161"/>
    </location>
</feature>
<feature type="domain" description="EF-hand" evidence="2">
    <location>
        <begin position="68"/>
        <end position="103"/>
    </location>
</feature>
<dbReference type="SMART" id="SM00054">
    <property type="entry name" value="EFh"/>
    <property type="match status" value="3"/>
</dbReference>
<dbReference type="Gene3D" id="1.10.238.10">
    <property type="entry name" value="EF-hand"/>
    <property type="match status" value="2"/>
</dbReference>
<feature type="region of interest" description="Disordered" evidence="1">
    <location>
        <begin position="194"/>
        <end position="224"/>
    </location>
</feature>
<evidence type="ECO:0000256" key="1">
    <source>
        <dbReference type="SAM" id="MobiDB-lite"/>
    </source>
</evidence>
<feature type="compositionally biased region" description="Low complexity" evidence="1">
    <location>
        <begin position="1"/>
        <end position="19"/>
    </location>
</feature>
<feature type="compositionally biased region" description="Polar residues" evidence="1">
    <location>
        <begin position="150"/>
        <end position="161"/>
    </location>
</feature>
<evidence type="ECO:0000313" key="4">
    <source>
        <dbReference type="Proteomes" id="UP000253831"/>
    </source>
</evidence>
<accession>A0A369XPZ1</accession>
<dbReference type="GO" id="GO:0005509">
    <property type="term" value="F:calcium ion binding"/>
    <property type="evidence" value="ECO:0007669"/>
    <property type="project" value="InterPro"/>
</dbReference>
<protein>
    <submittedName>
        <fullName evidence="3">EF-hand domain-containing protein</fullName>
    </submittedName>
</protein>
<dbReference type="InterPro" id="IPR018247">
    <property type="entry name" value="EF_Hand_1_Ca_BS"/>
</dbReference>
<dbReference type="SUPFAM" id="SSF47473">
    <property type="entry name" value="EF-hand"/>
    <property type="match status" value="1"/>
</dbReference>
<dbReference type="InterPro" id="IPR002048">
    <property type="entry name" value="EF_hand_dom"/>
</dbReference>
<proteinExistence type="predicted"/>
<dbReference type="PROSITE" id="PS50222">
    <property type="entry name" value="EF_HAND_2"/>
    <property type="match status" value="2"/>
</dbReference>
<name>A0A369XPZ1_9PROT</name>
<dbReference type="PROSITE" id="PS00018">
    <property type="entry name" value="EF_HAND_1"/>
    <property type="match status" value="1"/>
</dbReference>
<gene>
    <name evidence="3" type="ORF">DVS81_09455</name>
</gene>
<comment type="caution">
    <text evidence="3">The sequence shown here is derived from an EMBL/GenBank/DDBJ whole genome shotgun (WGS) entry which is preliminary data.</text>
</comment>
<feature type="region of interest" description="Disordered" evidence="1">
    <location>
        <begin position="1"/>
        <end position="30"/>
    </location>
</feature>
<dbReference type="InterPro" id="IPR011992">
    <property type="entry name" value="EF-hand-dom_pair"/>
</dbReference>
<organism evidence="3 4">
    <name type="scientific">Candidatus Accumulibacter meliphilus</name>
    <dbReference type="NCBI Taxonomy" id="2211374"/>
    <lineage>
        <taxon>Bacteria</taxon>
        <taxon>Pseudomonadati</taxon>
        <taxon>Pseudomonadota</taxon>
        <taxon>Betaproteobacteria</taxon>
        <taxon>Candidatus Accumulibacter</taxon>
    </lineage>
</organism>
<dbReference type="AlphaFoldDB" id="A0A369XPZ1"/>
<dbReference type="Pfam" id="PF13499">
    <property type="entry name" value="EF-hand_7"/>
    <property type="match status" value="1"/>
</dbReference>
<feature type="domain" description="EF-hand" evidence="2">
    <location>
        <begin position="164"/>
        <end position="199"/>
    </location>
</feature>
<evidence type="ECO:0000313" key="3">
    <source>
        <dbReference type="EMBL" id="RDE50842.1"/>
    </source>
</evidence>
<dbReference type="Proteomes" id="UP000253831">
    <property type="component" value="Unassembled WGS sequence"/>
</dbReference>
<evidence type="ECO:0000259" key="2">
    <source>
        <dbReference type="PROSITE" id="PS50222"/>
    </source>
</evidence>
<dbReference type="EMBL" id="QPGA01000014">
    <property type="protein sequence ID" value="RDE50842.1"/>
    <property type="molecule type" value="Genomic_DNA"/>
</dbReference>
<dbReference type="Pfam" id="PF13202">
    <property type="entry name" value="EF-hand_5"/>
    <property type="match status" value="1"/>
</dbReference>